<dbReference type="PANTHER" id="PTHR11364:SF27">
    <property type="entry name" value="SULFURTRANSFERASE"/>
    <property type="match status" value="1"/>
</dbReference>
<evidence type="ECO:0000256" key="1">
    <source>
        <dbReference type="ARBA" id="ARBA00022679"/>
    </source>
</evidence>
<feature type="domain" description="Rhodanese" evidence="3">
    <location>
        <begin position="177"/>
        <end position="283"/>
    </location>
</feature>
<feature type="domain" description="Rhodanese" evidence="3">
    <location>
        <begin position="19"/>
        <end position="129"/>
    </location>
</feature>
<keyword evidence="2" id="KW-0677">Repeat</keyword>
<evidence type="ECO:0000259" key="3">
    <source>
        <dbReference type="PROSITE" id="PS50206"/>
    </source>
</evidence>
<evidence type="ECO:0000313" key="5">
    <source>
        <dbReference type="Proteomes" id="UP001239782"/>
    </source>
</evidence>
<dbReference type="InterPro" id="IPR001763">
    <property type="entry name" value="Rhodanese-like_dom"/>
</dbReference>
<dbReference type="AlphaFoldDB" id="A0AA51X7E1"/>
<dbReference type="EMBL" id="CP133548">
    <property type="protein sequence ID" value="WMS88222.1"/>
    <property type="molecule type" value="Genomic_DNA"/>
</dbReference>
<evidence type="ECO:0000256" key="2">
    <source>
        <dbReference type="ARBA" id="ARBA00022737"/>
    </source>
</evidence>
<dbReference type="GO" id="GO:0004792">
    <property type="term" value="F:thiosulfate-cyanide sulfurtransferase activity"/>
    <property type="evidence" value="ECO:0007669"/>
    <property type="project" value="TreeGrafter"/>
</dbReference>
<dbReference type="Proteomes" id="UP001239782">
    <property type="component" value="Chromosome"/>
</dbReference>
<organism evidence="4 5">
    <name type="scientific">Pleionea litopenaei</name>
    <dbReference type="NCBI Taxonomy" id="3070815"/>
    <lineage>
        <taxon>Bacteria</taxon>
        <taxon>Pseudomonadati</taxon>
        <taxon>Pseudomonadota</taxon>
        <taxon>Gammaproteobacteria</taxon>
        <taxon>Oceanospirillales</taxon>
        <taxon>Pleioneaceae</taxon>
        <taxon>Pleionea</taxon>
    </lineage>
</organism>
<keyword evidence="5" id="KW-1185">Reference proteome</keyword>
<name>A0AA51X7E1_9GAMM</name>
<dbReference type="CDD" id="cd01448">
    <property type="entry name" value="TST_Repeat_1"/>
    <property type="match status" value="1"/>
</dbReference>
<dbReference type="PANTHER" id="PTHR11364">
    <property type="entry name" value="THIOSULFATE SULFERTANSFERASE"/>
    <property type="match status" value="1"/>
</dbReference>
<dbReference type="SUPFAM" id="SSF52821">
    <property type="entry name" value="Rhodanese/Cell cycle control phosphatase"/>
    <property type="match status" value="2"/>
</dbReference>
<dbReference type="Pfam" id="PF00581">
    <property type="entry name" value="Rhodanese"/>
    <property type="match status" value="1"/>
</dbReference>
<sequence>MELNELFISPTVLHELCLQDKAPFIFDCRFSLAVANRPAKSREFYEESHWPGARYLHLEEDLSAPLFEKSSRHPWPSQNQVEHLATRLNLTKDSRLVFYDDGKYAFAGRAWLIFKLAGFHRSRILWGGFNPNLPRSSASEPELIEPESIEPESFLTSNDPLSATPVPIRLIDRTRLATAQSTLIDAREAIRYRGESEPIDPVAGTIKGAVNFPWLDSFDENGAFRPVVWHQQRWQSTAQNPPPIHFCGSGVTAIVNLLSALLADSHELLLYPGGWSEYLHFIPLSD</sequence>
<dbReference type="InterPro" id="IPR036873">
    <property type="entry name" value="Rhodanese-like_dom_sf"/>
</dbReference>
<dbReference type="KEGG" id="plei:Q9312_04725"/>
<dbReference type="InterPro" id="IPR045078">
    <property type="entry name" value="TST/MPST-like"/>
</dbReference>
<dbReference type="RefSeq" id="WP_309203426.1">
    <property type="nucleotide sequence ID" value="NZ_CP133548.1"/>
</dbReference>
<protein>
    <submittedName>
        <fullName evidence="4">Rhodanese-like domain-containing protein</fullName>
    </submittedName>
</protein>
<evidence type="ECO:0000313" key="4">
    <source>
        <dbReference type="EMBL" id="WMS88222.1"/>
    </source>
</evidence>
<dbReference type="PROSITE" id="PS50206">
    <property type="entry name" value="RHODANESE_3"/>
    <property type="match status" value="2"/>
</dbReference>
<gene>
    <name evidence="4" type="ORF">Q9312_04725</name>
</gene>
<dbReference type="SMART" id="SM00450">
    <property type="entry name" value="RHOD"/>
    <property type="match status" value="2"/>
</dbReference>
<proteinExistence type="predicted"/>
<dbReference type="Gene3D" id="3.40.250.10">
    <property type="entry name" value="Rhodanese-like domain"/>
    <property type="match status" value="2"/>
</dbReference>
<accession>A0AA51X7E1</accession>
<reference evidence="4 5" key="1">
    <citation type="submission" date="2023-08" db="EMBL/GenBank/DDBJ databases">
        <title>Pleionea litopenaei sp. nov., isolated from stomach of juvenile Litopenaeus vannamei.</title>
        <authorList>
            <person name="Rho A.M."/>
            <person name="Hwang C.Y."/>
        </authorList>
    </citation>
    <scope>NUCLEOTIDE SEQUENCE [LARGE SCALE GENOMIC DNA]</scope>
    <source>
        <strain evidence="4 5">HL-JVS1</strain>
    </source>
</reference>
<keyword evidence="1" id="KW-0808">Transferase</keyword>